<name>A0ABC8QU70_9AQUA</name>
<proteinExistence type="predicted"/>
<dbReference type="AlphaFoldDB" id="A0ABC8QU70"/>
<evidence type="ECO:0000313" key="2">
    <source>
        <dbReference type="Proteomes" id="UP001642360"/>
    </source>
</evidence>
<protein>
    <submittedName>
        <fullName evidence="1">Uncharacterized protein</fullName>
    </submittedName>
</protein>
<accession>A0ABC8QU70</accession>
<sequence>MGDGGGDRFEMKADGGGFQLVVEGISDGGRDEFEMKAGGGGFQLVVEGISGGGGLVTKSRLVEISPRAGSIVADFVGGGAETGAVDLSHLKEVRAQTWEEEGK</sequence>
<gene>
    <name evidence="1" type="ORF">ILEXP_LOCUS1850</name>
</gene>
<organism evidence="1 2">
    <name type="scientific">Ilex paraguariensis</name>
    <name type="common">yerba mate</name>
    <dbReference type="NCBI Taxonomy" id="185542"/>
    <lineage>
        <taxon>Eukaryota</taxon>
        <taxon>Viridiplantae</taxon>
        <taxon>Streptophyta</taxon>
        <taxon>Embryophyta</taxon>
        <taxon>Tracheophyta</taxon>
        <taxon>Spermatophyta</taxon>
        <taxon>Magnoliopsida</taxon>
        <taxon>eudicotyledons</taxon>
        <taxon>Gunneridae</taxon>
        <taxon>Pentapetalae</taxon>
        <taxon>asterids</taxon>
        <taxon>campanulids</taxon>
        <taxon>Aquifoliales</taxon>
        <taxon>Aquifoliaceae</taxon>
        <taxon>Ilex</taxon>
    </lineage>
</organism>
<dbReference type="EMBL" id="CAUOFW020000669">
    <property type="protein sequence ID" value="CAK9134925.1"/>
    <property type="molecule type" value="Genomic_DNA"/>
</dbReference>
<dbReference type="Proteomes" id="UP001642360">
    <property type="component" value="Unassembled WGS sequence"/>
</dbReference>
<reference evidence="1 2" key="1">
    <citation type="submission" date="2024-02" db="EMBL/GenBank/DDBJ databases">
        <authorList>
            <person name="Vignale AGUSTIN F."/>
            <person name="Sosa J E."/>
            <person name="Modenutti C."/>
        </authorList>
    </citation>
    <scope>NUCLEOTIDE SEQUENCE [LARGE SCALE GENOMIC DNA]</scope>
</reference>
<evidence type="ECO:0000313" key="1">
    <source>
        <dbReference type="EMBL" id="CAK9134925.1"/>
    </source>
</evidence>
<comment type="caution">
    <text evidence="1">The sequence shown here is derived from an EMBL/GenBank/DDBJ whole genome shotgun (WGS) entry which is preliminary data.</text>
</comment>
<keyword evidence="2" id="KW-1185">Reference proteome</keyword>